<evidence type="ECO:0000256" key="2">
    <source>
        <dbReference type="ARBA" id="ARBA00022448"/>
    </source>
</evidence>
<name>A0A2P8CH09_9BACT</name>
<comment type="subcellular location">
    <subcellularLocation>
        <location evidence="1">Cell outer membrane</location>
        <topology evidence="1">Multi-pass membrane protein</topology>
    </subcellularLocation>
</comment>
<dbReference type="SUPFAM" id="SSF56935">
    <property type="entry name" value="Porins"/>
    <property type="match status" value="1"/>
</dbReference>
<sequence>MKKSVFAVLLGMIMGLYSFTAFGQGTITGKVVDAETGESLIGAAVTVSGTTIGTATDFNGSYKLQVPAGEQTVVFSYIGYEQKKQTVSVKNGATVDMKKVSLKNDAVGLSEVNVMANVAVSRKTPVAATTINAKTIQLELGSQEFPAIMKMTPSVYTSNLGGGYGDSRINVRGFDQKNVAVLINGIPVNDMENGWVYWSNWAGLSDATRMMQVQRGLGASKLAISSVGGTLNIITKTTDAKKGGFAQYGMTDYGRKKYMVGLSTGLMDNGWAVSFIGSRTEGTGYIQSTWVDAWSYFLSISKQLNDKNLLQFTAIGAPQKHGQRPNNEYSAMTETVHDAMGTKFNMRYGYLDGKKMNEKENYYHKPQFALNWYWDINENAKLQTSLYASVGRGGGSGLLGRYYGPFQYMGETVPGFYYKYDVPKVGFGTDGYDIKNPMAHEDFNISRAANINAANNGEGAVQILRNSVNQHNWEGILSSLNAHLGENLNLVAGIDGRIYKGIHYREVRDLLGANYYDDSGRGYLSGNARAKVGDKIAYYDDGLVNYFGGFGQLEYSNDIWSAFVAATLSNTWYKRIDYFTYDSNTYNTNGYNGEPNYKGVKSPTENQLGYNVKGGVNWNVSPRSNFFVNAGYYARAPYFDYVFINYSNDVNPDYTTEKISSIEAGYGYKSKKFDARINAYYTQWNDRWTNGSYRYTMPDGTSANQTVYFKGLNELHKGVEAELKYNPTHWLRLAANGSVNDWHYTKDVNVDIFDDSHAKVGSATLYTKDLKVADAPQTQFGLAAKANLTKQIDLGLNWLYNADFYAKFSPEKRTDPNDRQQSWKIPNYNTLDARIGYAFKLGGLDSYFNANCYNVFNTSYIADAWDRGSGVGNHTRDNMVGFWGFGRNFNFSLRVNF</sequence>
<keyword evidence="7 10" id="KW-0472">Membrane</keyword>
<comment type="caution">
    <text evidence="14">The sequence shown here is derived from an EMBL/GenBank/DDBJ whole genome shotgun (WGS) entry which is preliminary data.</text>
</comment>
<dbReference type="OrthoDB" id="9761152at2"/>
<proteinExistence type="inferred from homology"/>
<keyword evidence="8 14" id="KW-0675">Receptor</keyword>
<dbReference type="InterPro" id="IPR012910">
    <property type="entry name" value="Plug_dom"/>
</dbReference>
<feature type="domain" description="TonB-dependent receptor-like beta-barrel" evidence="12">
    <location>
        <begin position="398"/>
        <end position="854"/>
    </location>
</feature>
<keyword evidence="9" id="KW-0998">Cell outer membrane</keyword>
<evidence type="ECO:0000256" key="4">
    <source>
        <dbReference type="ARBA" id="ARBA00022692"/>
    </source>
</evidence>
<organism evidence="14 15">
    <name type="scientific">Prolixibacter denitrificans</name>
    <dbReference type="NCBI Taxonomy" id="1541063"/>
    <lineage>
        <taxon>Bacteria</taxon>
        <taxon>Pseudomonadati</taxon>
        <taxon>Bacteroidota</taxon>
        <taxon>Bacteroidia</taxon>
        <taxon>Marinilabiliales</taxon>
        <taxon>Prolixibacteraceae</taxon>
        <taxon>Prolixibacter</taxon>
    </lineage>
</organism>
<feature type="signal peptide" evidence="11">
    <location>
        <begin position="1"/>
        <end position="23"/>
    </location>
</feature>
<dbReference type="Proteomes" id="UP000240621">
    <property type="component" value="Unassembled WGS sequence"/>
</dbReference>
<evidence type="ECO:0000256" key="6">
    <source>
        <dbReference type="ARBA" id="ARBA00023077"/>
    </source>
</evidence>
<evidence type="ECO:0000256" key="11">
    <source>
        <dbReference type="SAM" id="SignalP"/>
    </source>
</evidence>
<keyword evidence="5 11" id="KW-0732">Signal</keyword>
<dbReference type="Pfam" id="PF13715">
    <property type="entry name" value="CarbopepD_reg_2"/>
    <property type="match status" value="1"/>
</dbReference>
<keyword evidence="4" id="KW-0812">Transmembrane</keyword>
<dbReference type="RefSeq" id="WP_106540884.1">
    <property type="nucleotide sequence ID" value="NZ_BLAU01000001.1"/>
</dbReference>
<dbReference type="PANTHER" id="PTHR30069">
    <property type="entry name" value="TONB-DEPENDENT OUTER MEMBRANE RECEPTOR"/>
    <property type="match status" value="1"/>
</dbReference>
<dbReference type="Gene3D" id="2.60.40.1120">
    <property type="entry name" value="Carboxypeptidase-like, regulatory domain"/>
    <property type="match status" value="1"/>
</dbReference>
<accession>A0A2P8CH09</accession>
<evidence type="ECO:0000259" key="12">
    <source>
        <dbReference type="Pfam" id="PF00593"/>
    </source>
</evidence>
<reference evidence="14 15" key="1">
    <citation type="submission" date="2018-03" db="EMBL/GenBank/DDBJ databases">
        <title>Genomic Encyclopedia of Archaeal and Bacterial Type Strains, Phase II (KMG-II): from individual species to whole genera.</title>
        <authorList>
            <person name="Goeker M."/>
        </authorList>
    </citation>
    <scope>NUCLEOTIDE SEQUENCE [LARGE SCALE GENOMIC DNA]</scope>
    <source>
        <strain evidence="14 15">DSM 27267</strain>
    </source>
</reference>
<keyword evidence="3" id="KW-1134">Transmembrane beta strand</keyword>
<evidence type="ECO:0000256" key="3">
    <source>
        <dbReference type="ARBA" id="ARBA00022452"/>
    </source>
</evidence>
<dbReference type="InterPro" id="IPR039426">
    <property type="entry name" value="TonB-dep_rcpt-like"/>
</dbReference>
<dbReference type="SUPFAM" id="SSF49464">
    <property type="entry name" value="Carboxypeptidase regulatory domain-like"/>
    <property type="match status" value="1"/>
</dbReference>
<evidence type="ECO:0000256" key="9">
    <source>
        <dbReference type="ARBA" id="ARBA00023237"/>
    </source>
</evidence>
<dbReference type="InterPro" id="IPR036942">
    <property type="entry name" value="Beta-barrel_TonB_sf"/>
</dbReference>
<evidence type="ECO:0000256" key="7">
    <source>
        <dbReference type="ARBA" id="ARBA00023136"/>
    </source>
</evidence>
<dbReference type="Gene3D" id="2.170.130.10">
    <property type="entry name" value="TonB-dependent receptor, plug domain"/>
    <property type="match status" value="1"/>
</dbReference>
<gene>
    <name evidence="14" type="ORF">CLV93_10259</name>
</gene>
<comment type="similarity">
    <text evidence="10">Belongs to the TonB-dependent receptor family.</text>
</comment>
<dbReference type="Pfam" id="PF00593">
    <property type="entry name" value="TonB_dep_Rec_b-barrel"/>
    <property type="match status" value="1"/>
</dbReference>
<dbReference type="EMBL" id="PYGC01000002">
    <property type="protein sequence ID" value="PSK84275.1"/>
    <property type="molecule type" value="Genomic_DNA"/>
</dbReference>
<keyword evidence="6 10" id="KW-0798">TonB box</keyword>
<dbReference type="InterPro" id="IPR008969">
    <property type="entry name" value="CarboxyPept-like_regulatory"/>
</dbReference>
<dbReference type="InterPro" id="IPR037066">
    <property type="entry name" value="Plug_dom_sf"/>
</dbReference>
<dbReference type="Pfam" id="PF07715">
    <property type="entry name" value="Plug"/>
    <property type="match status" value="1"/>
</dbReference>
<dbReference type="GO" id="GO:0009279">
    <property type="term" value="C:cell outer membrane"/>
    <property type="evidence" value="ECO:0007669"/>
    <property type="project" value="UniProtKB-SubCell"/>
</dbReference>
<dbReference type="AlphaFoldDB" id="A0A2P8CH09"/>
<dbReference type="InterPro" id="IPR000531">
    <property type="entry name" value="Beta-barrel_TonB"/>
</dbReference>
<dbReference type="PANTHER" id="PTHR30069:SF29">
    <property type="entry name" value="HEMOGLOBIN AND HEMOGLOBIN-HAPTOGLOBIN-BINDING PROTEIN 1-RELATED"/>
    <property type="match status" value="1"/>
</dbReference>
<evidence type="ECO:0000256" key="8">
    <source>
        <dbReference type="ARBA" id="ARBA00023170"/>
    </source>
</evidence>
<evidence type="ECO:0000313" key="14">
    <source>
        <dbReference type="EMBL" id="PSK84275.1"/>
    </source>
</evidence>
<evidence type="ECO:0000256" key="1">
    <source>
        <dbReference type="ARBA" id="ARBA00004571"/>
    </source>
</evidence>
<evidence type="ECO:0000259" key="13">
    <source>
        <dbReference type="Pfam" id="PF07715"/>
    </source>
</evidence>
<feature type="chain" id="PRO_5015186464" evidence="11">
    <location>
        <begin position="24"/>
        <end position="897"/>
    </location>
</feature>
<dbReference type="GO" id="GO:0044718">
    <property type="term" value="P:siderophore transmembrane transport"/>
    <property type="evidence" value="ECO:0007669"/>
    <property type="project" value="TreeGrafter"/>
</dbReference>
<evidence type="ECO:0000256" key="10">
    <source>
        <dbReference type="RuleBase" id="RU003357"/>
    </source>
</evidence>
<dbReference type="Gene3D" id="2.40.170.20">
    <property type="entry name" value="TonB-dependent receptor, beta-barrel domain"/>
    <property type="match status" value="1"/>
</dbReference>
<dbReference type="GO" id="GO:0015344">
    <property type="term" value="F:siderophore uptake transmembrane transporter activity"/>
    <property type="evidence" value="ECO:0007669"/>
    <property type="project" value="TreeGrafter"/>
</dbReference>
<feature type="domain" description="TonB-dependent receptor plug" evidence="13">
    <location>
        <begin position="122"/>
        <end position="229"/>
    </location>
</feature>
<protein>
    <submittedName>
        <fullName evidence="14">Outer membrane receptor protein involved in Fe transport</fullName>
    </submittedName>
</protein>
<evidence type="ECO:0000256" key="5">
    <source>
        <dbReference type="ARBA" id="ARBA00022729"/>
    </source>
</evidence>
<keyword evidence="2" id="KW-0813">Transport</keyword>
<evidence type="ECO:0000313" key="15">
    <source>
        <dbReference type="Proteomes" id="UP000240621"/>
    </source>
</evidence>